<sequence length="892" mass="99729">MYSRTPSPLTPEAQRLGTREYIRAFDTDTRVDDTAEFLECYSLERGHTNAKITVLSAGRHGGAPDCYEECELDGSYSEFVETQWAKGSVSEVEPISDSIHGSEREVSHDIGSDTESVVVSAPLHGPTTVRCVCVCNKKGCEYVNKPYDLHSIRESPAGKMSRRYRLVTWLRSFIPPTAQSPTIDTVDVGSRVYPEKKSKIVRLFRSRRFRKSGVRAPEGEVAPNTVEGLGKSLTSLNVVKKPVFPGEMKRLRACDVSIPRSIGVMIGVTLILLGVTYDHGVKHGVDNLLQECWSWLRTSYMNFGDEFVSYNSLFFRITNSEVLGEPYPRYGLNGTKKESSNITKFQEAINKVDPKFLFILEGLRLSVQLFFFSINDKAELSSKEVVVHEKGPLFFRISFKRTAGLQVDYVPERSSMTLSTPFHVYDLMKMIITSNGLPYFGMHMNDFHKTNPSALLTMIINNLKKFNVDTTFLSSIQAQISKGRVKRSPEEPDAPDATTATPTTVRDPETTEKASTHNTSIPFTLDMPTPSKLRRRGTEGPSTSGSSVAMITTPRASRLRRSTAEPNQSKSAWRSIAEISSKIFLPLPLDTKKTVLLPVPFIEKNLTLRYRHSVDMLGLPGYQFVLGNAIGSGGDSSSRSELYPSLSYSRVKDGERTESPSNTHLPRHRNNDRRKHLHRHSKHQNFLDNDMFRNSYNEVLGVVDLEPLLLETIGRLLLIGRYVERYPFWLSAPHFLSLTDHIGSANGTASDKGTKVKVLPQTSSQLSPTNSNLLLGVNGISANESLHGSFIYYHPILGVPINASLAVQLGIRPPEGMLHAHKLVPVMWARIQVEEIPLSLWYILWAACHLRETIMACFIITGLLVISCSLTCGKKKRGEDEEKPLEERPNSA</sequence>
<evidence type="ECO:0000313" key="2">
    <source>
        <dbReference type="EMBL" id="ROT74704.1"/>
    </source>
</evidence>
<feature type="compositionally biased region" description="Polar residues" evidence="1">
    <location>
        <begin position="540"/>
        <end position="550"/>
    </location>
</feature>
<organism evidence="2 3">
    <name type="scientific">Penaeus vannamei</name>
    <name type="common">Whiteleg shrimp</name>
    <name type="synonym">Litopenaeus vannamei</name>
    <dbReference type="NCBI Taxonomy" id="6689"/>
    <lineage>
        <taxon>Eukaryota</taxon>
        <taxon>Metazoa</taxon>
        <taxon>Ecdysozoa</taxon>
        <taxon>Arthropoda</taxon>
        <taxon>Crustacea</taxon>
        <taxon>Multicrustacea</taxon>
        <taxon>Malacostraca</taxon>
        <taxon>Eumalacostraca</taxon>
        <taxon>Eucarida</taxon>
        <taxon>Decapoda</taxon>
        <taxon>Dendrobranchiata</taxon>
        <taxon>Penaeoidea</taxon>
        <taxon>Penaeidae</taxon>
        <taxon>Penaeus</taxon>
    </lineage>
</organism>
<evidence type="ECO:0000256" key="1">
    <source>
        <dbReference type="SAM" id="MobiDB-lite"/>
    </source>
</evidence>
<protein>
    <submittedName>
        <fullName evidence="2">Putative sensory neuron membrane protein 2-like</fullName>
    </submittedName>
</protein>
<feature type="compositionally biased region" description="Basic residues" evidence="1">
    <location>
        <begin position="665"/>
        <end position="682"/>
    </location>
</feature>
<dbReference type="OrthoDB" id="6338985at2759"/>
<dbReference type="EMBL" id="QCYY01001854">
    <property type="protein sequence ID" value="ROT74704.1"/>
    <property type="molecule type" value="Genomic_DNA"/>
</dbReference>
<dbReference type="AlphaFoldDB" id="A0A3R7M865"/>
<keyword evidence="3" id="KW-1185">Reference proteome</keyword>
<dbReference type="Proteomes" id="UP000283509">
    <property type="component" value="Unassembled WGS sequence"/>
</dbReference>
<reference evidence="2 3" key="1">
    <citation type="submission" date="2018-04" db="EMBL/GenBank/DDBJ databases">
        <authorList>
            <person name="Zhang X."/>
            <person name="Yuan J."/>
            <person name="Li F."/>
            <person name="Xiang J."/>
        </authorList>
    </citation>
    <scope>NUCLEOTIDE SEQUENCE [LARGE SCALE GENOMIC DNA]</scope>
    <source>
        <tissue evidence="2">Muscle</tissue>
    </source>
</reference>
<accession>A0A3R7M865</accession>
<feature type="compositionally biased region" description="Basic and acidic residues" evidence="1">
    <location>
        <begin position="506"/>
        <end position="515"/>
    </location>
</feature>
<evidence type="ECO:0000313" key="3">
    <source>
        <dbReference type="Proteomes" id="UP000283509"/>
    </source>
</evidence>
<name>A0A3R7M865_PENVA</name>
<feature type="region of interest" description="Disordered" evidence="1">
    <location>
        <begin position="480"/>
        <end position="568"/>
    </location>
</feature>
<feature type="region of interest" description="Disordered" evidence="1">
    <location>
        <begin position="649"/>
        <end position="682"/>
    </location>
</feature>
<gene>
    <name evidence="2" type="ORF">C7M84_006782</name>
</gene>
<comment type="caution">
    <text evidence="2">The sequence shown here is derived from an EMBL/GenBank/DDBJ whole genome shotgun (WGS) entry which is preliminary data.</text>
</comment>
<reference evidence="2 3" key="2">
    <citation type="submission" date="2019-01" db="EMBL/GenBank/DDBJ databases">
        <title>The decoding of complex shrimp genome reveals the adaptation for benthos swimmer, frequently molting mechanism and breeding impact on genome.</title>
        <authorList>
            <person name="Sun Y."/>
            <person name="Gao Y."/>
            <person name="Yu Y."/>
        </authorList>
    </citation>
    <scope>NUCLEOTIDE SEQUENCE [LARGE SCALE GENOMIC DNA]</scope>
    <source>
        <tissue evidence="2">Muscle</tissue>
    </source>
</reference>
<feature type="compositionally biased region" description="Low complexity" evidence="1">
    <location>
        <begin position="495"/>
        <end position="505"/>
    </location>
</feature>
<proteinExistence type="predicted"/>